<dbReference type="GeneID" id="5027915"/>
<feature type="coiled-coil region" evidence="1">
    <location>
        <begin position="104"/>
        <end position="131"/>
    </location>
</feature>
<keyword evidence="1" id="KW-0175">Coiled coil</keyword>
<feature type="coiled-coil region" evidence="1">
    <location>
        <begin position="47"/>
        <end position="74"/>
    </location>
</feature>
<dbReference type="HOGENOM" id="CLU_1900275_0_0_1"/>
<dbReference type="Proteomes" id="UP000000600">
    <property type="component" value="Unassembled WGS sequence"/>
</dbReference>
<dbReference type="AlphaFoldDB" id="A0CVB6"/>
<accession>A0CVB6</accession>
<evidence type="ECO:0000256" key="1">
    <source>
        <dbReference type="SAM" id="Coils"/>
    </source>
</evidence>
<name>A0CVB6_PARTE</name>
<reference evidence="2 3" key="1">
    <citation type="journal article" date="2006" name="Nature">
        <title>Global trends of whole-genome duplications revealed by the ciliate Paramecium tetraurelia.</title>
        <authorList>
            <consortium name="Genoscope"/>
            <person name="Aury J.-M."/>
            <person name="Jaillon O."/>
            <person name="Duret L."/>
            <person name="Noel B."/>
            <person name="Jubin C."/>
            <person name="Porcel B.M."/>
            <person name="Segurens B."/>
            <person name="Daubin V."/>
            <person name="Anthouard V."/>
            <person name="Aiach N."/>
            <person name="Arnaiz O."/>
            <person name="Billaut A."/>
            <person name="Beisson J."/>
            <person name="Blanc I."/>
            <person name="Bouhouche K."/>
            <person name="Camara F."/>
            <person name="Duharcourt S."/>
            <person name="Guigo R."/>
            <person name="Gogendeau D."/>
            <person name="Katinka M."/>
            <person name="Keller A.-M."/>
            <person name="Kissmehl R."/>
            <person name="Klotz C."/>
            <person name="Koll F."/>
            <person name="Le Moue A."/>
            <person name="Lepere C."/>
            <person name="Malinsky S."/>
            <person name="Nowacki M."/>
            <person name="Nowak J.K."/>
            <person name="Plattner H."/>
            <person name="Poulain J."/>
            <person name="Ruiz F."/>
            <person name="Serrano V."/>
            <person name="Zagulski M."/>
            <person name="Dessen P."/>
            <person name="Betermier M."/>
            <person name="Weissenbach J."/>
            <person name="Scarpelli C."/>
            <person name="Schachter V."/>
            <person name="Sperling L."/>
            <person name="Meyer E."/>
            <person name="Cohen J."/>
            <person name="Wincker P."/>
        </authorList>
    </citation>
    <scope>NUCLEOTIDE SEQUENCE [LARGE SCALE GENOMIC DNA]</scope>
    <source>
        <strain evidence="2 3">Stock d4-2</strain>
    </source>
</reference>
<evidence type="ECO:0000313" key="2">
    <source>
        <dbReference type="EMBL" id="CAK74733.1"/>
    </source>
</evidence>
<dbReference type="KEGG" id="ptm:GSPATT00010901001"/>
<proteinExistence type="predicted"/>
<keyword evidence="3" id="KW-1185">Reference proteome</keyword>
<dbReference type="InParanoid" id="A0CVB6"/>
<dbReference type="RefSeq" id="XP_001442130.1">
    <property type="nucleotide sequence ID" value="XM_001442093.1"/>
</dbReference>
<protein>
    <submittedName>
        <fullName evidence="2">Uncharacterized protein</fullName>
    </submittedName>
</protein>
<sequence length="134" mass="15956">MNYQQGNRDLAIRQEIYNTQKNFSYKIKNKKNNIIINDKHSGCIDRIQNLTSELKRMTEALKETNLQVLNLKQEIQKPRVNQASSNDDVIQKIQVEGFKLDQYKLNKLEELNEMENDLNRQHKDLQAERNKIRL</sequence>
<gene>
    <name evidence="2" type="ORF">GSPATT00010901001</name>
</gene>
<evidence type="ECO:0000313" key="3">
    <source>
        <dbReference type="Proteomes" id="UP000000600"/>
    </source>
</evidence>
<organism evidence="2 3">
    <name type="scientific">Paramecium tetraurelia</name>
    <dbReference type="NCBI Taxonomy" id="5888"/>
    <lineage>
        <taxon>Eukaryota</taxon>
        <taxon>Sar</taxon>
        <taxon>Alveolata</taxon>
        <taxon>Ciliophora</taxon>
        <taxon>Intramacronucleata</taxon>
        <taxon>Oligohymenophorea</taxon>
        <taxon>Peniculida</taxon>
        <taxon>Parameciidae</taxon>
        <taxon>Paramecium</taxon>
    </lineage>
</organism>
<dbReference type="EMBL" id="CT868196">
    <property type="protein sequence ID" value="CAK74733.1"/>
    <property type="molecule type" value="Genomic_DNA"/>
</dbReference>